<dbReference type="KEGG" id="sno:Snov_0693"/>
<dbReference type="Gene3D" id="3.90.420.10">
    <property type="entry name" value="Oxidoreductase, molybdopterin-binding domain"/>
    <property type="match status" value="1"/>
</dbReference>
<dbReference type="InterPro" id="IPR036374">
    <property type="entry name" value="OxRdtase_Mopterin-bd_sf"/>
</dbReference>
<evidence type="ECO:0000313" key="2">
    <source>
        <dbReference type="EMBL" id="ADH88024.1"/>
    </source>
</evidence>
<dbReference type="HOGENOM" id="CLU_118511_1_0_5"/>
<reference evidence="2 3" key="1">
    <citation type="journal article" date="2012" name="Stand. Genomic Sci.">
        <title>Complete genome sequence of the facultatively chemolithoautotrophic and methylotrophic alpha Proteobacterium Starkeya novella type strain (ATCC 8093(T)).</title>
        <authorList>
            <person name="Kappler U."/>
            <person name="Davenport K."/>
            <person name="Beatson S."/>
            <person name="Lucas S."/>
            <person name="Lapidus A."/>
            <person name="Copeland A."/>
            <person name="Berry K.W."/>
            <person name="Glavina Del Rio T."/>
            <person name="Hammon N."/>
            <person name="Dalin E."/>
            <person name="Tice H."/>
            <person name="Pitluck S."/>
            <person name="Richardson P."/>
            <person name="Bruce D."/>
            <person name="Goodwin L.A."/>
            <person name="Han C."/>
            <person name="Tapia R."/>
            <person name="Detter J.C."/>
            <person name="Chang Y.J."/>
            <person name="Jeffries C.D."/>
            <person name="Land M."/>
            <person name="Hauser L."/>
            <person name="Kyrpides N.C."/>
            <person name="Goker M."/>
            <person name="Ivanova N."/>
            <person name="Klenk H.P."/>
            <person name="Woyke T."/>
        </authorList>
    </citation>
    <scope>NUCLEOTIDE SEQUENCE [LARGE SCALE GENOMIC DNA]</scope>
    <source>
        <strain evidence="3">ATCC 8093 / DSM 506 / JCM 20403 / CCM 1077 / IAM 12100 / NBRC 12443 / NCIMB 10456</strain>
    </source>
</reference>
<evidence type="ECO:0008006" key="4">
    <source>
        <dbReference type="Google" id="ProtNLM"/>
    </source>
</evidence>
<organism evidence="2 3">
    <name type="scientific">Ancylobacter novellus (strain ATCC 8093 / DSM 506 / JCM 20403 / CCM 1077 / IAM 12100 / NBRC 12443 / NCIMB 10456)</name>
    <name type="common">Starkeya novella</name>
    <dbReference type="NCBI Taxonomy" id="639283"/>
    <lineage>
        <taxon>Bacteria</taxon>
        <taxon>Pseudomonadati</taxon>
        <taxon>Pseudomonadota</taxon>
        <taxon>Alphaproteobacteria</taxon>
        <taxon>Hyphomicrobiales</taxon>
        <taxon>Xanthobacteraceae</taxon>
        <taxon>Ancylobacter</taxon>
    </lineage>
</organism>
<dbReference type="RefSeq" id="WP_013165529.1">
    <property type="nucleotide sequence ID" value="NC_014217.1"/>
</dbReference>
<keyword evidence="1" id="KW-0732">Signal</keyword>
<sequence>MPVLRLLALPLLLALLVAPAAARDPVVLAGGGKEVNLPLDALRALPSESVDVAFLTSKGEEKARYTGAKLWDILIGNGLIDPTDHPALLRSLVIVTAGDGYTLVLSAGELAPELGDAPVLLATAREGHTIEPARSPRLVMPGDRRGARSVIDVARVEVRPLAPAATSP</sequence>
<keyword evidence="3" id="KW-1185">Reference proteome</keyword>
<evidence type="ECO:0000313" key="3">
    <source>
        <dbReference type="Proteomes" id="UP000006633"/>
    </source>
</evidence>
<dbReference type="OrthoDB" id="482420at2"/>
<protein>
    <recommendedName>
        <fullName evidence="4">Oxidoreductase molybdopterin-binding domain-containing protein</fullName>
    </recommendedName>
</protein>
<dbReference type="Proteomes" id="UP000006633">
    <property type="component" value="Chromosome"/>
</dbReference>
<dbReference type="AlphaFoldDB" id="D7A4X6"/>
<dbReference type="SUPFAM" id="SSF56524">
    <property type="entry name" value="Oxidoreductase molybdopterin-binding domain"/>
    <property type="match status" value="1"/>
</dbReference>
<dbReference type="eggNOG" id="COG2041">
    <property type="taxonomic scope" value="Bacteria"/>
</dbReference>
<accession>D7A4X6</accession>
<proteinExistence type="predicted"/>
<gene>
    <name evidence="2" type="ordered locus">Snov_0693</name>
</gene>
<feature type="signal peptide" evidence="1">
    <location>
        <begin position="1"/>
        <end position="22"/>
    </location>
</feature>
<feature type="chain" id="PRO_5003092520" description="Oxidoreductase molybdopterin-binding domain-containing protein" evidence="1">
    <location>
        <begin position="23"/>
        <end position="168"/>
    </location>
</feature>
<dbReference type="EMBL" id="CP002026">
    <property type="protein sequence ID" value="ADH88024.1"/>
    <property type="molecule type" value="Genomic_DNA"/>
</dbReference>
<evidence type="ECO:0000256" key="1">
    <source>
        <dbReference type="SAM" id="SignalP"/>
    </source>
</evidence>
<name>D7A4X6_ANCN5</name>